<protein>
    <submittedName>
        <fullName evidence="2">Invasion protein IalB</fullName>
    </submittedName>
</protein>
<dbReference type="EMBL" id="JAVJAF010000001">
    <property type="protein sequence ID" value="MDR6236094.1"/>
    <property type="molecule type" value="Genomic_DNA"/>
</dbReference>
<proteinExistence type="predicted"/>
<feature type="signal peptide" evidence="1">
    <location>
        <begin position="1"/>
        <end position="23"/>
    </location>
</feature>
<dbReference type="Proteomes" id="UP001268036">
    <property type="component" value="Unassembled WGS sequence"/>
</dbReference>
<evidence type="ECO:0000313" key="2">
    <source>
        <dbReference type="EMBL" id="MDR6236094.1"/>
    </source>
</evidence>
<dbReference type="InterPro" id="IPR010642">
    <property type="entry name" value="Invasion_prot_B"/>
</dbReference>
<name>A0AAJ2BTD7_9PSED</name>
<gene>
    <name evidence="2" type="ORF">QE440_003835</name>
</gene>
<reference evidence="2" key="1">
    <citation type="submission" date="2023-08" db="EMBL/GenBank/DDBJ databases">
        <title>Functional and genomic diversity of the sorghum phyllosphere microbiome.</title>
        <authorList>
            <person name="Shade A."/>
        </authorList>
    </citation>
    <scope>NUCLEOTIDE SEQUENCE</scope>
    <source>
        <strain evidence="2">SORGH_AS_0201</strain>
    </source>
</reference>
<dbReference type="RefSeq" id="WP_309761040.1">
    <property type="nucleotide sequence ID" value="NZ_JAVJAF010000001.1"/>
</dbReference>
<dbReference type="Pfam" id="PF06776">
    <property type="entry name" value="IalB"/>
    <property type="match status" value="1"/>
</dbReference>
<dbReference type="Gene3D" id="2.60.40.1880">
    <property type="entry name" value="Invasion associated locus B (IalB) protein"/>
    <property type="match status" value="1"/>
</dbReference>
<accession>A0AAJ2BTD7</accession>
<evidence type="ECO:0000313" key="3">
    <source>
        <dbReference type="Proteomes" id="UP001268036"/>
    </source>
</evidence>
<keyword evidence="1" id="KW-0732">Signal</keyword>
<comment type="caution">
    <text evidence="2">The sequence shown here is derived from an EMBL/GenBank/DDBJ whole genome shotgun (WGS) entry which is preliminary data.</text>
</comment>
<dbReference type="InterPro" id="IPR038696">
    <property type="entry name" value="IalB_sf"/>
</dbReference>
<evidence type="ECO:0000256" key="1">
    <source>
        <dbReference type="SAM" id="SignalP"/>
    </source>
</evidence>
<organism evidence="2 3">
    <name type="scientific">Pseudomonas oryzihabitans</name>
    <dbReference type="NCBI Taxonomy" id="47885"/>
    <lineage>
        <taxon>Bacteria</taxon>
        <taxon>Pseudomonadati</taxon>
        <taxon>Pseudomonadota</taxon>
        <taxon>Gammaproteobacteria</taxon>
        <taxon>Pseudomonadales</taxon>
        <taxon>Pseudomonadaceae</taxon>
        <taxon>Pseudomonas</taxon>
    </lineage>
</organism>
<dbReference type="AlphaFoldDB" id="A0AAJ2BTD7"/>
<sequence>MSRRFLRPALFLAPLLLAGQAFAQSAPPAQQQPPQPSVAEKYGDWQMVCHIARTAERSVQLCSITQQKDSPKGQRMLVTELRPNRDGVDGILVLPFGVAVTKPISLQVDKRSLESRPFQTCIPQGCVVPVEFVGEAFKQLQRGSRLTVTTPVANGETASESLSLKGFSKAYDRAKELTKPL</sequence>
<feature type="chain" id="PRO_5042579328" evidence="1">
    <location>
        <begin position="24"/>
        <end position="181"/>
    </location>
</feature>